<organism evidence="1 2">
    <name type="scientific">Homarus americanus</name>
    <name type="common">American lobster</name>
    <dbReference type="NCBI Taxonomy" id="6706"/>
    <lineage>
        <taxon>Eukaryota</taxon>
        <taxon>Metazoa</taxon>
        <taxon>Ecdysozoa</taxon>
        <taxon>Arthropoda</taxon>
        <taxon>Crustacea</taxon>
        <taxon>Multicrustacea</taxon>
        <taxon>Malacostraca</taxon>
        <taxon>Eumalacostraca</taxon>
        <taxon>Eucarida</taxon>
        <taxon>Decapoda</taxon>
        <taxon>Pleocyemata</taxon>
        <taxon>Astacidea</taxon>
        <taxon>Nephropoidea</taxon>
        <taxon>Nephropidae</taxon>
        <taxon>Homarus</taxon>
    </lineage>
</organism>
<protein>
    <submittedName>
        <fullName evidence="1">Uncharacterized protein</fullName>
    </submittedName>
</protein>
<sequence>MFRTSCHEPGIHWMAHTLGSWLGSPELRICVVQISKGVVMKRCTREERGAFLDGRGCGAGGQWSWLWLIANCVTLA</sequence>
<comment type="caution">
    <text evidence="1">The sequence shown here is derived from an EMBL/GenBank/DDBJ whole genome shotgun (WGS) entry which is preliminary data.</text>
</comment>
<dbReference type="EMBL" id="JAHLQT010021845">
    <property type="protein sequence ID" value="KAG7167059.1"/>
    <property type="molecule type" value="Genomic_DNA"/>
</dbReference>
<reference evidence="1" key="1">
    <citation type="journal article" date="2021" name="Sci. Adv.">
        <title>The American lobster genome reveals insights on longevity, neural, and immune adaptations.</title>
        <authorList>
            <person name="Polinski J.M."/>
            <person name="Zimin A.V."/>
            <person name="Clark K.F."/>
            <person name="Kohn A.B."/>
            <person name="Sadowski N."/>
            <person name="Timp W."/>
            <person name="Ptitsyn A."/>
            <person name="Khanna P."/>
            <person name="Romanova D.Y."/>
            <person name="Williams P."/>
            <person name="Greenwood S.J."/>
            <person name="Moroz L.L."/>
            <person name="Walt D.R."/>
            <person name="Bodnar A.G."/>
        </authorList>
    </citation>
    <scope>NUCLEOTIDE SEQUENCE</scope>
    <source>
        <strain evidence="1">GMGI-L3</strain>
    </source>
</reference>
<name>A0A8J5MXX0_HOMAM</name>
<evidence type="ECO:0000313" key="1">
    <source>
        <dbReference type="EMBL" id="KAG7167059.1"/>
    </source>
</evidence>
<dbReference type="AlphaFoldDB" id="A0A8J5MXX0"/>
<proteinExistence type="predicted"/>
<gene>
    <name evidence="1" type="ORF">Hamer_G005385</name>
</gene>
<dbReference type="Proteomes" id="UP000747542">
    <property type="component" value="Unassembled WGS sequence"/>
</dbReference>
<evidence type="ECO:0000313" key="2">
    <source>
        <dbReference type="Proteomes" id="UP000747542"/>
    </source>
</evidence>
<keyword evidence="2" id="KW-1185">Reference proteome</keyword>
<accession>A0A8J5MXX0</accession>